<keyword evidence="9" id="KW-0326">Glycosidase</keyword>
<dbReference type="Pfam" id="PF00128">
    <property type="entry name" value="Alpha-amylase"/>
    <property type="match status" value="2"/>
</dbReference>
<dbReference type="GO" id="GO:0016798">
    <property type="term" value="F:hydrolase activity, acting on glycosyl bonds"/>
    <property type="evidence" value="ECO:0007669"/>
    <property type="project" value="UniProtKB-KW"/>
</dbReference>
<dbReference type="SUPFAM" id="SSF51011">
    <property type="entry name" value="Glycosyl hydrolase domain"/>
    <property type="match status" value="1"/>
</dbReference>
<evidence type="ECO:0000256" key="5">
    <source>
        <dbReference type="ARBA" id="ARBA00022837"/>
    </source>
</evidence>
<accession>A0A846QGV2</accession>
<gene>
    <name evidence="9" type="ORF">GGQ74_001709</name>
</gene>
<evidence type="ECO:0000313" key="9">
    <source>
        <dbReference type="EMBL" id="NJB68036.1"/>
    </source>
</evidence>
<evidence type="ECO:0000256" key="6">
    <source>
        <dbReference type="ARBA" id="ARBA00023235"/>
    </source>
</evidence>
<dbReference type="Pfam" id="PF01636">
    <property type="entry name" value="APH"/>
    <property type="match status" value="1"/>
</dbReference>
<sequence length="1122" mass="127163">MARRRQASGNGANPLWYKDAVIYEVHVRAFHDSDGDGVGDFRGLTEKLDYLQDLGVTAIWLLPFFPSPLKDDGYDTADYRDVHPAYGTMRDFRTFLREAHARGLKVITELVLNHTSDAHPWFQQARRAKPGTAARDFYVWSDTHRRYEEARIIFQDFENSNWTWDDVAGAYYWHRFYSHQPDLNFDNPAVRKTMTRVVDYWFKLGVDGLRLDAVPYLYEREGTNCENLPETYDFLRELRTHIDAKFEDRMLLAEANQWPEDSAAYFGNGDMCHMAFHFPIMPRLFMALHMEDRFPLIDILEQTPEIPATSQWALFLRNHDELTLEMVTDEERDMMYRVYARDPQMRVNLGIRRRFAPLMGNNRRMIELMNALLLSLPGTPVLYYGDEIGMGDNIYLGDRNGVRTPMQWSPDRNAGFSRANPQQLYLPVVIDPEYHFETVNVEAQENNPHSLLWWMRRIIALRRRHRAFGRGEMTFFTPENRKLLCFVRSHGDECILVVANLSRHVQHAEIDLSAHMGMVPVEMFGRAEFPPIGPRPYPLTIGGHSFYWFLLEPQHAQEAAAGRTPDTQPIECAESWEEIFEAPASGLLCRRLPEVIAAAPWYCAGPRRAIASAGIRERLAVSDTEPPAHIVLVDVEYAGGGEDCISLPMAWATGERAARIAQTNPHAVIARVRLRNSGEEGIVFDALVSRTFCIALLGNVPRHTGAPERAGRISVSRTRALRGMVRDAELTLHAPSARVDQNNSVVVFGDSVVLKFFRRLDPGVSPELEVGRFLNERGYPHSPQLRGAIEYRRDRLESPMTIATLTDYVPNQGTAWQYVMEMLRGVFEHAQARREAAPSTPTAHMLELGAAQAPPEATEMFGASIGRFGVLGRRTGEMHLALASGAGQPGAEAFEPEPFTRLYQRSLYQGLRSNVGRVWPLLRKKLDTLPGHTQDDAQWGMASRQTILDILRKVTDHRFGGRRIRCHGDFHLGHALLTGQDFTIIDFEGDPDRTWGERRLLRSPLRDVATLLRSMDYAGFAAVSAHAEQGFVRPGGGEALLCWARCWSHWAGVAFVEGYMDAVAGVDIVPATTDETRILLDAFLIDRAVTELAEELDNRPAWAGVPLAAIRAIVEATMRENS</sequence>
<feature type="domain" description="Glycosyl hydrolase family 13 catalytic" evidence="8">
    <location>
        <begin position="24"/>
        <end position="418"/>
    </location>
</feature>
<evidence type="ECO:0000256" key="1">
    <source>
        <dbReference type="ARBA" id="ARBA00001595"/>
    </source>
</evidence>
<dbReference type="Gene3D" id="3.90.1200.10">
    <property type="match status" value="1"/>
</dbReference>
<dbReference type="GO" id="GO:0016740">
    <property type="term" value="F:transferase activity"/>
    <property type="evidence" value="ECO:0007669"/>
    <property type="project" value="UniProtKB-KW"/>
</dbReference>
<keyword evidence="5" id="KW-0106">Calcium</keyword>
<keyword evidence="9" id="KW-0808">Transferase</keyword>
<dbReference type="EC" id="5.4.99.16" evidence="3"/>
<reference evidence="9 10" key="1">
    <citation type="submission" date="2020-03" db="EMBL/GenBank/DDBJ databases">
        <title>Genomic Encyclopedia of Type Strains, Phase IV (KMG-IV): sequencing the most valuable type-strain genomes for metagenomic binning, comparative biology and taxonomic classification.</title>
        <authorList>
            <person name="Goeker M."/>
        </authorList>
    </citation>
    <scope>NUCLEOTIDE SEQUENCE [LARGE SCALE GENOMIC DNA]</scope>
    <source>
        <strain evidence="9 10">DSM 24233</strain>
    </source>
</reference>
<dbReference type="InterPro" id="IPR006047">
    <property type="entry name" value="GH13_cat_dom"/>
</dbReference>
<dbReference type="InterPro" id="IPR002575">
    <property type="entry name" value="Aminoglycoside_PTrfase"/>
</dbReference>
<dbReference type="Pfam" id="PF16657">
    <property type="entry name" value="Malt_amylase_C"/>
    <property type="match status" value="1"/>
</dbReference>
<proteinExistence type="inferred from homology"/>
<dbReference type="NCBIfam" id="TIGR02456">
    <property type="entry name" value="treS_nterm"/>
    <property type="match status" value="1"/>
</dbReference>
<dbReference type="Gene3D" id="2.60.40.1180">
    <property type="entry name" value="Golgi alpha-mannosidase II"/>
    <property type="match status" value="1"/>
</dbReference>
<dbReference type="CDD" id="cd11334">
    <property type="entry name" value="AmyAc_TreS"/>
    <property type="match status" value="1"/>
</dbReference>
<keyword evidence="9" id="KW-0378">Hydrolase</keyword>
<dbReference type="FunFam" id="3.20.20.80:FF:000055">
    <property type="entry name" value="Trehalose synthase"/>
    <property type="match status" value="1"/>
</dbReference>
<comment type="caution">
    <text evidence="9">The sequence shown here is derived from an EMBL/GenBank/DDBJ whole genome shotgun (WGS) entry which is preliminary data.</text>
</comment>
<evidence type="ECO:0000256" key="7">
    <source>
        <dbReference type="ARBA" id="ARBA00031378"/>
    </source>
</evidence>
<dbReference type="PANTHER" id="PTHR10357">
    <property type="entry name" value="ALPHA-AMYLASE FAMILY MEMBER"/>
    <property type="match status" value="1"/>
</dbReference>
<dbReference type="GO" id="GO:0047471">
    <property type="term" value="F:maltose alpha-D-glucosyltransferase activity"/>
    <property type="evidence" value="ECO:0007669"/>
    <property type="project" value="UniProtKB-EC"/>
</dbReference>
<dbReference type="InterPro" id="IPR013780">
    <property type="entry name" value="Glyco_hydro_b"/>
</dbReference>
<dbReference type="Proteomes" id="UP000580856">
    <property type="component" value="Unassembled WGS sequence"/>
</dbReference>
<protein>
    <recommendedName>
        <fullName evidence="3">maltose alpha-D-glucosyltransferase</fullName>
        <ecNumber evidence="3">5.4.99.16</ecNumber>
    </recommendedName>
    <alternativeName>
        <fullName evidence="7">Maltose alpha-D-glucosyltransferase</fullName>
    </alternativeName>
</protein>
<comment type="catalytic activity">
    <reaction evidence="1">
        <text>D-maltose = alpha,alpha-trehalose</text>
        <dbReference type="Rhea" id="RHEA:15145"/>
        <dbReference type="ChEBI" id="CHEBI:16551"/>
        <dbReference type="ChEBI" id="CHEBI:17306"/>
        <dbReference type="EC" id="5.4.99.16"/>
    </reaction>
</comment>
<dbReference type="AlphaFoldDB" id="A0A846QGV2"/>
<dbReference type="Gene3D" id="3.90.400.10">
    <property type="entry name" value="Oligo-1,6-glucosidase, Domain 2"/>
    <property type="match status" value="1"/>
</dbReference>
<evidence type="ECO:0000256" key="2">
    <source>
        <dbReference type="ARBA" id="ARBA00005496"/>
    </source>
</evidence>
<dbReference type="EMBL" id="JAATJA010000002">
    <property type="protein sequence ID" value="NJB68036.1"/>
    <property type="molecule type" value="Genomic_DNA"/>
</dbReference>
<dbReference type="InterPro" id="IPR032091">
    <property type="entry name" value="Malt_amylase-like_C"/>
</dbReference>
<name>A0A846QGV2_9BACT</name>
<dbReference type="GO" id="GO:0005975">
    <property type="term" value="P:carbohydrate metabolic process"/>
    <property type="evidence" value="ECO:0007669"/>
    <property type="project" value="InterPro"/>
</dbReference>
<organism evidence="9 10">
    <name type="scientific">Desulfobaculum xiamenense</name>
    <dbReference type="NCBI Taxonomy" id="995050"/>
    <lineage>
        <taxon>Bacteria</taxon>
        <taxon>Pseudomonadati</taxon>
        <taxon>Thermodesulfobacteriota</taxon>
        <taxon>Desulfovibrionia</taxon>
        <taxon>Desulfovibrionales</taxon>
        <taxon>Desulfovibrionaceae</taxon>
        <taxon>Desulfobaculum</taxon>
    </lineage>
</organism>
<dbReference type="GO" id="GO:0046872">
    <property type="term" value="F:metal ion binding"/>
    <property type="evidence" value="ECO:0007669"/>
    <property type="project" value="UniProtKB-KW"/>
</dbReference>
<evidence type="ECO:0000256" key="4">
    <source>
        <dbReference type="ARBA" id="ARBA00022723"/>
    </source>
</evidence>
<evidence type="ECO:0000259" key="8">
    <source>
        <dbReference type="SMART" id="SM00642"/>
    </source>
</evidence>
<dbReference type="InterPro" id="IPR012810">
    <property type="entry name" value="TreS/a-amylase_N"/>
</dbReference>
<dbReference type="SUPFAM" id="SSF56112">
    <property type="entry name" value="Protein kinase-like (PK-like)"/>
    <property type="match status" value="1"/>
</dbReference>
<keyword evidence="10" id="KW-1185">Reference proteome</keyword>
<keyword evidence="4" id="KW-0479">Metal-binding</keyword>
<dbReference type="InterPro" id="IPR017853">
    <property type="entry name" value="GH"/>
</dbReference>
<evidence type="ECO:0000313" key="10">
    <source>
        <dbReference type="Proteomes" id="UP000580856"/>
    </source>
</evidence>
<dbReference type="RefSeq" id="WP_167941135.1">
    <property type="nucleotide sequence ID" value="NZ_JAATJA010000002.1"/>
</dbReference>
<dbReference type="SUPFAM" id="SSF51445">
    <property type="entry name" value="(Trans)glycosidases"/>
    <property type="match status" value="1"/>
</dbReference>
<dbReference type="InterPro" id="IPR045857">
    <property type="entry name" value="O16G_dom_2"/>
</dbReference>
<evidence type="ECO:0000256" key="3">
    <source>
        <dbReference type="ARBA" id="ARBA00012619"/>
    </source>
</evidence>
<dbReference type="PANTHER" id="PTHR10357:SF219">
    <property type="entry name" value="MALTOSE ALPHA-D-GLUCOSYLTRANSFERASE"/>
    <property type="match status" value="1"/>
</dbReference>
<keyword evidence="6 9" id="KW-0413">Isomerase</keyword>
<comment type="similarity">
    <text evidence="2">Belongs to the glycosyl hydrolase 13 family. TreS subfamily.</text>
</comment>
<dbReference type="SMART" id="SM00642">
    <property type="entry name" value="Aamy"/>
    <property type="match status" value="1"/>
</dbReference>
<dbReference type="InterPro" id="IPR011009">
    <property type="entry name" value="Kinase-like_dom_sf"/>
</dbReference>
<dbReference type="Gene3D" id="3.20.20.80">
    <property type="entry name" value="Glycosidases"/>
    <property type="match status" value="1"/>
</dbReference>